<keyword evidence="6" id="KW-0547">Nucleotide-binding</keyword>
<reference evidence="12 13" key="1">
    <citation type="journal article" date="2014" name="PLoS Genet.">
        <title>Phylogenetically driven sequencing of extremely halophilic archaea reveals strategies for static and dynamic osmo-response.</title>
        <authorList>
            <person name="Becker E.A."/>
            <person name="Seitzer P.M."/>
            <person name="Tritt A."/>
            <person name="Larsen D."/>
            <person name="Krusor M."/>
            <person name="Yao A.I."/>
            <person name="Wu D."/>
            <person name="Madern D."/>
            <person name="Eisen J.A."/>
            <person name="Darling A.E."/>
            <person name="Facciotti M.T."/>
        </authorList>
    </citation>
    <scope>NUCLEOTIDE SEQUENCE [LARGE SCALE GENOMIC DNA]</scope>
    <source>
        <strain evidence="12 13">JCM 14978</strain>
    </source>
</reference>
<dbReference type="Gene3D" id="3.40.50.800">
    <property type="entry name" value="Anticodon-binding domain"/>
    <property type="match status" value="1"/>
</dbReference>
<dbReference type="Proteomes" id="UP000011546">
    <property type="component" value="Unassembled WGS sequence"/>
</dbReference>
<evidence type="ECO:0000313" key="12">
    <source>
        <dbReference type="EMBL" id="EMA59802.1"/>
    </source>
</evidence>
<comment type="subcellular location">
    <subcellularLocation>
        <location evidence="1">Cytoplasm</location>
    </subcellularLocation>
</comment>
<dbReference type="EMBL" id="AOJH01000084">
    <property type="protein sequence ID" value="EMA59802.1"/>
    <property type="molecule type" value="Genomic_DNA"/>
</dbReference>
<comment type="catalytic activity">
    <reaction evidence="10">
        <text>tRNA(Thr) + L-threonine + ATP = L-threonyl-tRNA(Thr) + AMP + diphosphate + H(+)</text>
        <dbReference type="Rhea" id="RHEA:24624"/>
        <dbReference type="Rhea" id="RHEA-COMP:9670"/>
        <dbReference type="Rhea" id="RHEA-COMP:9704"/>
        <dbReference type="ChEBI" id="CHEBI:15378"/>
        <dbReference type="ChEBI" id="CHEBI:30616"/>
        <dbReference type="ChEBI" id="CHEBI:33019"/>
        <dbReference type="ChEBI" id="CHEBI:57926"/>
        <dbReference type="ChEBI" id="CHEBI:78442"/>
        <dbReference type="ChEBI" id="CHEBI:78534"/>
        <dbReference type="ChEBI" id="CHEBI:456215"/>
        <dbReference type="EC" id="6.1.1.3"/>
    </reaction>
</comment>
<sequence length="247" mass="28299">ESVIEMIFEVVETLDLEVEVALATRPDKSVGGDEIWESAEEQLRDVLESGGYDYDVEPGDGAFYGPKIDFGFEDALGRVWDGPTVQLDFNMPDRFDLTYTGEDNEDHQPVMIHRALYGSYERFFMVLIEHFDGDFPLWLAPEQVRILPVSDETLGYAHRVKNELEDAGFRVEVEDRDWTVGRKIRAGHDDRLPYMVIVGDDEQEAGTVSVRDRFENQRGDVGLDAFVDHLVAERDEKRTEPDFVDDE</sequence>
<keyword evidence="13" id="KW-1185">Reference proteome</keyword>
<dbReference type="Pfam" id="PF00587">
    <property type="entry name" value="tRNA-synt_2b"/>
    <property type="match status" value="1"/>
</dbReference>
<dbReference type="PANTHER" id="PTHR11451">
    <property type="entry name" value="THREONINE-TRNA LIGASE"/>
    <property type="match status" value="1"/>
</dbReference>
<evidence type="ECO:0000256" key="10">
    <source>
        <dbReference type="ARBA" id="ARBA00049515"/>
    </source>
</evidence>
<accession>M0NPB3</accession>
<dbReference type="EC" id="6.1.1.3" evidence="3"/>
<dbReference type="InterPro" id="IPR036621">
    <property type="entry name" value="Anticodon-bd_dom_sf"/>
</dbReference>
<dbReference type="CDD" id="cd00860">
    <property type="entry name" value="ThrRS_anticodon"/>
    <property type="match status" value="1"/>
</dbReference>
<comment type="similarity">
    <text evidence="2">Belongs to the class-II aminoacyl-tRNA synthetase family.</text>
</comment>
<dbReference type="GO" id="GO:0000049">
    <property type="term" value="F:tRNA binding"/>
    <property type="evidence" value="ECO:0007669"/>
    <property type="project" value="UniProtKB-KW"/>
</dbReference>
<dbReference type="InterPro" id="IPR045864">
    <property type="entry name" value="aa-tRNA-synth_II/BPL/LPL"/>
</dbReference>
<dbReference type="PANTHER" id="PTHR11451:SF44">
    <property type="entry name" value="THREONINE--TRNA LIGASE, CHLOROPLASTIC_MITOCHONDRIAL 2"/>
    <property type="match status" value="1"/>
</dbReference>
<dbReference type="GO" id="GO:0005524">
    <property type="term" value="F:ATP binding"/>
    <property type="evidence" value="ECO:0007669"/>
    <property type="project" value="UniProtKB-KW"/>
</dbReference>
<dbReference type="InterPro" id="IPR002314">
    <property type="entry name" value="aa-tRNA-synt_IIb"/>
</dbReference>
<dbReference type="Pfam" id="PF03129">
    <property type="entry name" value="HGTP_anticodon"/>
    <property type="match status" value="1"/>
</dbReference>
<dbReference type="SUPFAM" id="SSF55681">
    <property type="entry name" value="Class II aaRS and biotin synthetases"/>
    <property type="match status" value="1"/>
</dbReference>
<keyword evidence="4" id="KW-0820">tRNA-binding</keyword>
<evidence type="ECO:0000256" key="7">
    <source>
        <dbReference type="ARBA" id="ARBA00022840"/>
    </source>
</evidence>
<keyword evidence="9" id="KW-0030">Aminoacyl-tRNA synthetase</keyword>
<dbReference type="PATRIC" id="fig|1230456.3.peg.2864"/>
<evidence type="ECO:0000256" key="4">
    <source>
        <dbReference type="ARBA" id="ARBA00022555"/>
    </source>
</evidence>
<evidence type="ECO:0000256" key="1">
    <source>
        <dbReference type="ARBA" id="ARBA00004496"/>
    </source>
</evidence>
<dbReference type="InterPro" id="IPR047246">
    <property type="entry name" value="ThrRS_anticodon"/>
</dbReference>
<keyword evidence="4" id="KW-0694">RNA-binding</keyword>
<evidence type="ECO:0000256" key="9">
    <source>
        <dbReference type="ARBA" id="ARBA00023146"/>
    </source>
</evidence>
<dbReference type="FunFam" id="3.40.50.800:FF:000001">
    <property type="entry name" value="Threonine--tRNA ligase"/>
    <property type="match status" value="1"/>
</dbReference>
<dbReference type="AlphaFoldDB" id="M0NPB3"/>
<evidence type="ECO:0000256" key="5">
    <source>
        <dbReference type="ARBA" id="ARBA00022598"/>
    </source>
</evidence>
<keyword evidence="5 12" id="KW-0436">Ligase</keyword>
<gene>
    <name evidence="12" type="primary">thrS</name>
    <name evidence="12" type="ORF">C468_14358</name>
</gene>
<dbReference type="Gene3D" id="3.30.930.10">
    <property type="entry name" value="Bira Bifunctional Protein, Domain 2"/>
    <property type="match status" value="1"/>
</dbReference>
<dbReference type="InterPro" id="IPR004154">
    <property type="entry name" value="Anticodon-bd"/>
</dbReference>
<evidence type="ECO:0000259" key="11">
    <source>
        <dbReference type="PROSITE" id="PS50862"/>
    </source>
</evidence>
<keyword evidence="8" id="KW-0648">Protein biosynthesis</keyword>
<evidence type="ECO:0000256" key="2">
    <source>
        <dbReference type="ARBA" id="ARBA00008226"/>
    </source>
</evidence>
<protein>
    <recommendedName>
        <fullName evidence="3">threonine--tRNA ligase</fullName>
        <ecNumber evidence="3">6.1.1.3</ecNumber>
    </recommendedName>
</protein>
<dbReference type="GO" id="GO:0005737">
    <property type="term" value="C:cytoplasm"/>
    <property type="evidence" value="ECO:0007669"/>
    <property type="project" value="UniProtKB-SubCell"/>
</dbReference>
<feature type="non-terminal residue" evidence="12">
    <location>
        <position position="1"/>
    </location>
</feature>
<dbReference type="PRINTS" id="PR01047">
    <property type="entry name" value="TRNASYNTHTHR"/>
</dbReference>
<proteinExistence type="inferred from homology"/>
<dbReference type="RefSeq" id="WP_008849538.1">
    <property type="nucleotide sequence ID" value="NZ_AOJH01000084.1"/>
</dbReference>
<evidence type="ECO:0000313" key="13">
    <source>
        <dbReference type="Proteomes" id="UP000011546"/>
    </source>
</evidence>
<dbReference type="GO" id="GO:0006435">
    <property type="term" value="P:threonyl-tRNA aminoacylation"/>
    <property type="evidence" value="ECO:0007669"/>
    <property type="project" value="InterPro"/>
</dbReference>
<evidence type="ECO:0000256" key="8">
    <source>
        <dbReference type="ARBA" id="ARBA00022917"/>
    </source>
</evidence>
<dbReference type="SUPFAM" id="SSF52954">
    <property type="entry name" value="Class II aaRS ABD-related"/>
    <property type="match status" value="1"/>
</dbReference>
<name>M0NPB3_9EURY</name>
<feature type="domain" description="Aminoacyl-transfer RNA synthetases class-II family profile" evidence="11">
    <location>
        <begin position="1"/>
        <end position="148"/>
    </location>
</feature>
<evidence type="ECO:0000256" key="6">
    <source>
        <dbReference type="ARBA" id="ARBA00022741"/>
    </source>
</evidence>
<organism evidence="12 13">
    <name type="scientific">Halorubrum kocurii JCM 14978</name>
    <dbReference type="NCBI Taxonomy" id="1230456"/>
    <lineage>
        <taxon>Archaea</taxon>
        <taxon>Methanobacteriati</taxon>
        <taxon>Methanobacteriota</taxon>
        <taxon>Stenosarchaea group</taxon>
        <taxon>Halobacteria</taxon>
        <taxon>Halobacteriales</taxon>
        <taxon>Haloferacaceae</taxon>
        <taxon>Halorubrum</taxon>
    </lineage>
</organism>
<dbReference type="GO" id="GO:0004829">
    <property type="term" value="F:threonine-tRNA ligase activity"/>
    <property type="evidence" value="ECO:0007669"/>
    <property type="project" value="UniProtKB-EC"/>
</dbReference>
<dbReference type="InterPro" id="IPR002320">
    <property type="entry name" value="Thr-tRNA-ligase_IIa"/>
</dbReference>
<comment type="caution">
    <text evidence="12">The sequence shown here is derived from an EMBL/GenBank/DDBJ whole genome shotgun (WGS) entry which is preliminary data.</text>
</comment>
<keyword evidence="7" id="KW-0067">ATP-binding</keyword>
<dbReference type="PROSITE" id="PS50862">
    <property type="entry name" value="AA_TRNA_LIGASE_II"/>
    <property type="match status" value="1"/>
</dbReference>
<dbReference type="InterPro" id="IPR006195">
    <property type="entry name" value="aa-tRNA-synth_II"/>
</dbReference>
<dbReference type="STRING" id="1230456.C468_14358"/>
<evidence type="ECO:0000256" key="3">
    <source>
        <dbReference type="ARBA" id="ARBA00013163"/>
    </source>
</evidence>